<keyword evidence="2" id="KW-1185">Reference proteome</keyword>
<evidence type="ECO:0000313" key="2">
    <source>
        <dbReference type="Proteomes" id="UP000061839"/>
    </source>
</evidence>
<dbReference type="KEGG" id="ari:UM93_04185"/>
<evidence type="ECO:0000313" key="1">
    <source>
        <dbReference type="EMBL" id="AJT40911.1"/>
    </source>
</evidence>
<dbReference type="Proteomes" id="UP000061839">
    <property type="component" value="Chromosome"/>
</dbReference>
<proteinExistence type="predicted"/>
<gene>
    <name evidence="1" type="ORF">UM93_04185</name>
</gene>
<organism evidence="1 2">
    <name type="scientific">Psychromicrobium lacuslunae</name>
    <dbReference type="NCBI Taxonomy" id="1618207"/>
    <lineage>
        <taxon>Bacteria</taxon>
        <taxon>Bacillati</taxon>
        <taxon>Actinomycetota</taxon>
        <taxon>Actinomycetes</taxon>
        <taxon>Micrococcales</taxon>
        <taxon>Micrococcaceae</taxon>
        <taxon>Psychromicrobium</taxon>
    </lineage>
</organism>
<dbReference type="AlphaFoldDB" id="A0A0D4BXR3"/>
<accession>A0A0D4BXR3</accession>
<protein>
    <submittedName>
        <fullName evidence="1">Uncharacterized protein</fullName>
    </submittedName>
</protein>
<reference evidence="1 2" key="1">
    <citation type="journal article" date="2015" name="Genome Announc.">
        <title>Complete Genome Sequencing of Protease-Producing Novel Arthrobacter sp. Strain IHBB 11108 Using PacBio Single-Molecule Real-Time Sequencing Technology.</title>
        <authorList>
            <person name="Kiran S."/>
            <person name="Swarnkar M.K."/>
            <person name="Pal M."/>
            <person name="Thakur R."/>
            <person name="Tewari R."/>
            <person name="Singh A.K."/>
            <person name="Gulati A."/>
        </authorList>
    </citation>
    <scope>NUCLEOTIDE SEQUENCE [LARGE SCALE GENOMIC DNA]</scope>
    <source>
        <strain evidence="1 2">IHBB 11108</strain>
    </source>
</reference>
<name>A0A0D4BXR3_9MICC</name>
<dbReference type="HOGENOM" id="CLU_2271587_0_0_11"/>
<dbReference type="PATRIC" id="fig|1618207.4.peg.852"/>
<dbReference type="EMBL" id="CP011005">
    <property type="protein sequence ID" value="AJT40911.1"/>
    <property type="molecule type" value="Genomic_DNA"/>
</dbReference>
<sequence length="102" mass="11528">MINSLAFGSFSWDVVIEGGDDLGDLQRELDGAIAIGIEYSDYLDYLDLGEVPPFLLADLETRGNQVVKEVLESFDWPQGEVLDSVLKSEFERMLAPLLKWFR</sequence>